<feature type="chain" id="PRO_5009443359" description="Flagellar biosynthetic protein FliP" evidence="8">
    <location>
        <begin position="19"/>
        <end position="79"/>
    </location>
</feature>
<reference evidence="9 10" key="1">
    <citation type="submission" date="2016-10" db="EMBL/GenBank/DDBJ databases">
        <title>Rhodobacter sp. LPB0142, isolated from sea water.</title>
        <authorList>
            <person name="Kim E."/>
            <person name="Yi H."/>
        </authorList>
    </citation>
    <scope>NUCLEOTIDE SEQUENCE [LARGE SCALE GENOMIC DNA]</scope>
    <source>
        <strain evidence="9 10">LPB0142</strain>
    </source>
</reference>
<evidence type="ECO:0000256" key="5">
    <source>
        <dbReference type="ARBA" id="ARBA00022989"/>
    </source>
</evidence>
<feature type="signal peptide" evidence="8">
    <location>
        <begin position="1"/>
        <end position="18"/>
    </location>
</feature>
<dbReference type="STRING" id="1850250.LPB142_00095"/>
<evidence type="ECO:0000256" key="8">
    <source>
        <dbReference type="SAM" id="SignalP"/>
    </source>
</evidence>
<dbReference type="EMBL" id="CP017781">
    <property type="protein sequence ID" value="AOZ67917.1"/>
    <property type="molecule type" value="Genomic_DNA"/>
</dbReference>
<organism evidence="9 10">
    <name type="scientific">Rhodobacter xanthinilyticus</name>
    <dbReference type="NCBI Taxonomy" id="1850250"/>
    <lineage>
        <taxon>Bacteria</taxon>
        <taxon>Pseudomonadati</taxon>
        <taxon>Pseudomonadota</taxon>
        <taxon>Alphaproteobacteria</taxon>
        <taxon>Rhodobacterales</taxon>
        <taxon>Rhodobacter group</taxon>
        <taxon>Rhodobacter</taxon>
    </lineage>
</organism>
<dbReference type="Proteomes" id="UP000176562">
    <property type="component" value="Chromosome"/>
</dbReference>
<sequence>MRLVLILTLILVASPAAAQQISFDLAGSESLAGRSMLLIAAITLLSIAPGLAIMVTCFPFIVTVLSLLRQAMVETAVQN</sequence>
<name>A0A1D9M7U5_9RHOB</name>
<evidence type="ECO:0000256" key="6">
    <source>
        <dbReference type="ARBA" id="ARBA00023136"/>
    </source>
</evidence>
<comment type="similarity">
    <text evidence="2">Belongs to the FliP/MopC/SpaP family.</text>
</comment>
<evidence type="ECO:0008006" key="11">
    <source>
        <dbReference type="Google" id="ProtNLM"/>
    </source>
</evidence>
<gene>
    <name evidence="9" type="ORF">LPB142_00095</name>
</gene>
<evidence type="ECO:0000256" key="1">
    <source>
        <dbReference type="ARBA" id="ARBA00004651"/>
    </source>
</evidence>
<protein>
    <recommendedName>
        <fullName evidence="11">Flagellar biosynthetic protein FliP</fullName>
    </recommendedName>
</protein>
<dbReference type="PRINTS" id="PR01302">
    <property type="entry name" value="TYPE3IMPPROT"/>
</dbReference>
<evidence type="ECO:0000256" key="3">
    <source>
        <dbReference type="ARBA" id="ARBA00022475"/>
    </source>
</evidence>
<evidence type="ECO:0000256" key="4">
    <source>
        <dbReference type="ARBA" id="ARBA00022692"/>
    </source>
</evidence>
<dbReference type="RefSeq" id="WP_071165183.1">
    <property type="nucleotide sequence ID" value="NZ_CP017781.1"/>
</dbReference>
<evidence type="ECO:0000313" key="9">
    <source>
        <dbReference type="EMBL" id="AOZ67917.1"/>
    </source>
</evidence>
<dbReference type="InterPro" id="IPR005838">
    <property type="entry name" value="T3SS_IM_P"/>
</dbReference>
<keyword evidence="6 7" id="KW-0472">Membrane</keyword>
<evidence type="ECO:0000256" key="2">
    <source>
        <dbReference type="ARBA" id="ARBA00006257"/>
    </source>
</evidence>
<dbReference type="GO" id="GO:0009306">
    <property type="term" value="P:protein secretion"/>
    <property type="evidence" value="ECO:0007669"/>
    <property type="project" value="InterPro"/>
</dbReference>
<accession>A0A1D9M7U5</accession>
<dbReference type="GO" id="GO:0005886">
    <property type="term" value="C:plasma membrane"/>
    <property type="evidence" value="ECO:0007669"/>
    <property type="project" value="UniProtKB-SubCell"/>
</dbReference>
<keyword evidence="3" id="KW-1003">Cell membrane</keyword>
<evidence type="ECO:0000256" key="7">
    <source>
        <dbReference type="SAM" id="Phobius"/>
    </source>
</evidence>
<dbReference type="AlphaFoldDB" id="A0A1D9M7U5"/>
<keyword evidence="10" id="KW-1185">Reference proteome</keyword>
<proteinExistence type="inferred from homology"/>
<evidence type="ECO:0000313" key="10">
    <source>
        <dbReference type="Proteomes" id="UP000176562"/>
    </source>
</evidence>
<comment type="subcellular location">
    <subcellularLocation>
        <location evidence="1">Cell membrane</location>
        <topology evidence="1">Multi-pass membrane protein</topology>
    </subcellularLocation>
</comment>
<keyword evidence="5 7" id="KW-1133">Transmembrane helix</keyword>
<keyword evidence="4 7" id="KW-0812">Transmembrane</keyword>
<feature type="transmembrane region" description="Helical" evidence="7">
    <location>
        <begin position="37"/>
        <end position="62"/>
    </location>
</feature>
<keyword evidence="8" id="KW-0732">Signal</keyword>
<dbReference type="KEGG" id="rhp:LPB142_00095"/>